<keyword evidence="11" id="KW-1185">Reference proteome</keyword>
<evidence type="ECO:0000256" key="7">
    <source>
        <dbReference type="ARBA" id="ARBA00023235"/>
    </source>
</evidence>
<dbReference type="GO" id="GO:0016832">
    <property type="term" value="F:aldehyde-lyase activity"/>
    <property type="evidence" value="ECO:0007669"/>
    <property type="project" value="TreeGrafter"/>
</dbReference>
<name>A0A9X1PEZ6_9BACT</name>
<dbReference type="Proteomes" id="UP001139000">
    <property type="component" value="Unassembled WGS sequence"/>
</dbReference>
<evidence type="ECO:0000256" key="6">
    <source>
        <dbReference type="ARBA" id="ARBA00022833"/>
    </source>
</evidence>
<keyword evidence="5" id="KW-0479">Metal-binding</keyword>
<keyword evidence="6" id="KW-0862">Zinc</keyword>
<reference evidence="10" key="1">
    <citation type="submission" date="2021-12" db="EMBL/GenBank/DDBJ databases">
        <title>Novel species in genus Dyadobacter.</title>
        <authorList>
            <person name="Ma C."/>
        </authorList>
    </citation>
    <scope>NUCLEOTIDE SEQUENCE</scope>
    <source>
        <strain evidence="10">LJ419</strain>
    </source>
</reference>
<dbReference type="RefSeq" id="WP_234652395.1">
    <property type="nucleotide sequence ID" value="NZ_CP094997.1"/>
</dbReference>
<dbReference type="InterPro" id="IPR001303">
    <property type="entry name" value="Aldolase_II/adducin_N"/>
</dbReference>
<evidence type="ECO:0000313" key="10">
    <source>
        <dbReference type="EMBL" id="MCF0060000.1"/>
    </source>
</evidence>
<dbReference type="GO" id="GO:0008742">
    <property type="term" value="F:L-ribulose-phosphate 4-epimerase activity"/>
    <property type="evidence" value="ECO:0007669"/>
    <property type="project" value="UniProtKB-EC"/>
</dbReference>
<gene>
    <name evidence="10" type="ORF">LXM26_00740</name>
</gene>
<dbReference type="Pfam" id="PF00596">
    <property type="entry name" value="Aldolase_II"/>
    <property type="match status" value="1"/>
</dbReference>
<proteinExistence type="inferred from homology"/>
<dbReference type="GO" id="GO:0005829">
    <property type="term" value="C:cytosol"/>
    <property type="evidence" value="ECO:0007669"/>
    <property type="project" value="TreeGrafter"/>
</dbReference>
<dbReference type="EC" id="5.1.3.4" evidence="4"/>
<evidence type="ECO:0000256" key="5">
    <source>
        <dbReference type="ARBA" id="ARBA00022723"/>
    </source>
</evidence>
<dbReference type="GO" id="GO:0046872">
    <property type="term" value="F:metal ion binding"/>
    <property type="evidence" value="ECO:0007669"/>
    <property type="project" value="UniProtKB-KW"/>
</dbReference>
<organism evidence="10 11">
    <name type="scientific">Dyadobacter chenwenxiniae</name>
    <dbReference type="NCBI Taxonomy" id="2906456"/>
    <lineage>
        <taxon>Bacteria</taxon>
        <taxon>Pseudomonadati</taxon>
        <taxon>Bacteroidota</taxon>
        <taxon>Cytophagia</taxon>
        <taxon>Cytophagales</taxon>
        <taxon>Spirosomataceae</taxon>
        <taxon>Dyadobacter</taxon>
    </lineage>
</organism>
<sequence length="234" mass="26048">MSKYTYLKEQVYEANMEIPRENLAIVTFGNVSGIDRDAGVIAIKPSGVPYSKLRVDDIVLLDLDNQVVEGAMRPSSDTKTHTLLYKHFPLIGGVCHTHSTYAVAWAQAIRAIPNLGTTHADHLTTAVPVTEVMSDEMIQRDYELETGNQILDLFVGGKLNYKETEMVLVACHGPFTWGKDPAKAVYNSVVLEEIAKMAFLTLQINPSAQTIKQGLIDKHYFRKHGKDAYYGQGF</sequence>
<comment type="catalytic activity">
    <reaction evidence="1">
        <text>L-ribulose 5-phosphate = D-xylulose 5-phosphate</text>
        <dbReference type="Rhea" id="RHEA:22368"/>
        <dbReference type="ChEBI" id="CHEBI:57737"/>
        <dbReference type="ChEBI" id="CHEBI:58226"/>
        <dbReference type="EC" id="5.1.3.4"/>
    </reaction>
</comment>
<dbReference type="GO" id="GO:0019323">
    <property type="term" value="P:pentose catabolic process"/>
    <property type="evidence" value="ECO:0007669"/>
    <property type="project" value="TreeGrafter"/>
</dbReference>
<dbReference type="FunFam" id="3.40.225.10:FF:000001">
    <property type="entry name" value="L-ribulose-5-phosphate 4-epimerase UlaF"/>
    <property type="match status" value="1"/>
</dbReference>
<dbReference type="Gene3D" id="3.40.225.10">
    <property type="entry name" value="Class II aldolase/adducin N-terminal domain"/>
    <property type="match status" value="1"/>
</dbReference>
<dbReference type="SMART" id="SM01007">
    <property type="entry name" value="Aldolase_II"/>
    <property type="match status" value="1"/>
</dbReference>
<evidence type="ECO:0000259" key="9">
    <source>
        <dbReference type="SMART" id="SM01007"/>
    </source>
</evidence>
<dbReference type="AlphaFoldDB" id="A0A9X1PEZ6"/>
<accession>A0A9X1PEZ6</accession>
<dbReference type="NCBIfam" id="NF006047">
    <property type="entry name" value="PRK08193.1"/>
    <property type="match status" value="1"/>
</dbReference>
<dbReference type="EMBL" id="JAJTTC010000001">
    <property type="protein sequence ID" value="MCF0060000.1"/>
    <property type="molecule type" value="Genomic_DNA"/>
</dbReference>
<keyword evidence="8" id="KW-0119">Carbohydrate metabolism</keyword>
<dbReference type="InterPro" id="IPR036409">
    <property type="entry name" value="Aldolase_II/adducin_N_sf"/>
</dbReference>
<evidence type="ECO:0000256" key="8">
    <source>
        <dbReference type="ARBA" id="ARBA00023277"/>
    </source>
</evidence>
<comment type="caution">
    <text evidence="10">The sequence shown here is derived from an EMBL/GenBank/DDBJ whole genome shotgun (WGS) entry which is preliminary data.</text>
</comment>
<evidence type="ECO:0000256" key="3">
    <source>
        <dbReference type="ARBA" id="ARBA00010037"/>
    </source>
</evidence>
<evidence type="ECO:0000256" key="4">
    <source>
        <dbReference type="ARBA" id="ARBA00013186"/>
    </source>
</evidence>
<dbReference type="PANTHER" id="PTHR22789">
    <property type="entry name" value="FUCULOSE PHOSPHATE ALDOLASE"/>
    <property type="match status" value="1"/>
</dbReference>
<feature type="domain" description="Class II aldolase/adducin N-terminal" evidence="9">
    <location>
        <begin position="9"/>
        <end position="199"/>
    </location>
</feature>
<dbReference type="SUPFAM" id="SSF53639">
    <property type="entry name" value="AraD/HMP-PK domain-like"/>
    <property type="match status" value="1"/>
</dbReference>
<evidence type="ECO:0000256" key="1">
    <source>
        <dbReference type="ARBA" id="ARBA00001726"/>
    </source>
</evidence>
<keyword evidence="7" id="KW-0413">Isomerase</keyword>
<protein>
    <recommendedName>
        <fullName evidence="4">L-ribulose-5-phosphate 4-epimerase</fullName>
        <ecNumber evidence="4">5.1.3.4</ecNumber>
    </recommendedName>
</protein>
<evidence type="ECO:0000313" key="11">
    <source>
        <dbReference type="Proteomes" id="UP001139000"/>
    </source>
</evidence>
<comment type="cofactor">
    <cofactor evidence="2">
        <name>Zn(2+)</name>
        <dbReference type="ChEBI" id="CHEBI:29105"/>
    </cofactor>
</comment>
<evidence type="ECO:0000256" key="2">
    <source>
        <dbReference type="ARBA" id="ARBA00001947"/>
    </source>
</evidence>
<comment type="similarity">
    <text evidence="3">Belongs to the aldolase class II family. AraD/FucA subfamily.</text>
</comment>
<dbReference type="InterPro" id="IPR050197">
    <property type="entry name" value="Aldolase_class_II_sugar_metab"/>
</dbReference>
<dbReference type="PANTHER" id="PTHR22789:SF8">
    <property type="entry name" value="L-RIBULOSE-5-PHOSPHATE 4-EPIMERASE SGBE"/>
    <property type="match status" value="1"/>
</dbReference>